<comment type="caution">
    <text evidence="1">The sequence shown here is derived from an EMBL/GenBank/DDBJ whole genome shotgun (WGS) entry which is preliminary data.</text>
</comment>
<evidence type="ECO:0000313" key="1">
    <source>
        <dbReference type="EMBL" id="ELP31735.1"/>
    </source>
</evidence>
<evidence type="ECO:0000313" key="2">
    <source>
        <dbReference type="Proteomes" id="UP000010959"/>
    </source>
</evidence>
<sequence>MVTKVDWKAICLSFGRELIVVRSCVIGEAERVEGKIVTICEG</sequence>
<dbReference type="Proteomes" id="UP000010959">
    <property type="component" value="Unassembled WGS sequence"/>
</dbReference>
<protein>
    <submittedName>
        <fullName evidence="1">Uncharacterized protein</fullName>
    </submittedName>
</protein>
<dbReference type="AlphaFoldDB" id="L7CD00"/>
<proteinExistence type="predicted"/>
<reference evidence="1 2" key="1">
    <citation type="journal article" date="2013" name="Mar. Genomics">
        <title>Expression of sulfatases in Rhodopirellula baltica and the diversity of sulfatases in the genus Rhodopirellula.</title>
        <authorList>
            <person name="Wegner C.E."/>
            <person name="Richter-Heitmann T."/>
            <person name="Klindworth A."/>
            <person name="Klockow C."/>
            <person name="Richter M."/>
            <person name="Achstetter T."/>
            <person name="Glockner F.O."/>
            <person name="Harder J."/>
        </authorList>
    </citation>
    <scope>NUCLEOTIDE SEQUENCE [LARGE SCALE GENOMIC DNA]</scope>
    <source>
        <strain evidence="1 2">SWK14</strain>
    </source>
</reference>
<dbReference type="EMBL" id="AMWG01000118">
    <property type="protein sequence ID" value="ELP31735.1"/>
    <property type="molecule type" value="Genomic_DNA"/>
</dbReference>
<gene>
    <name evidence="1" type="ORF">RBSWK_04241</name>
</gene>
<accession>L7CD00</accession>
<organism evidence="1 2">
    <name type="scientific">Rhodopirellula baltica SWK14</name>
    <dbReference type="NCBI Taxonomy" id="993516"/>
    <lineage>
        <taxon>Bacteria</taxon>
        <taxon>Pseudomonadati</taxon>
        <taxon>Planctomycetota</taxon>
        <taxon>Planctomycetia</taxon>
        <taxon>Pirellulales</taxon>
        <taxon>Pirellulaceae</taxon>
        <taxon>Rhodopirellula</taxon>
    </lineage>
</organism>
<name>L7CD00_RHOBT</name>